<organism evidence="2 3">
    <name type="scientific">Heterodera trifolii</name>
    <dbReference type="NCBI Taxonomy" id="157864"/>
    <lineage>
        <taxon>Eukaryota</taxon>
        <taxon>Metazoa</taxon>
        <taxon>Ecdysozoa</taxon>
        <taxon>Nematoda</taxon>
        <taxon>Chromadorea</taxon>
        <taxon>Rhabditida</taxon>
        <taxon>Tylenchina</taxon>
        <taxon>Tylenchomorpha</taxon>
        <taxon>Tylenchoidea</taxon>
        <taxon>Heteroderidae</taxon>
        <taxon>Heteroderinae</taxon>
        <taxon>Heterodera</taxon>
    </lineage>
</organism>
<accession>A0ABD2L603</accession>
<dbReference type="Proteomes" id="UP001620626">
    <property type="component" value="Unassembled WGS sequence"/>
</dbReference>
<dbReference type="PANTHER" id="PTHR21459:SF2">
    <property type="entry name" value="PROTEIN CBG08968"/>
    <property type="match status" value="1"/>
</dbReference>
<dbReference type="EMBL" id="JBICBT010000536">
    <property type="protein sequence ID" value="KAL3110594.1"/>
    <property type="molecule type" value="Genomic_DNA"/>
</dbReference>
<proteinExistence type="predicted"/>
<dbReference type="PANTHER" id="PTHR21459">
    <property type="entry name" value="PROTEIN CBG08968"/>
    <property type="match status" value="1"/>
</dbReference>
<name>A0ABD2L603_9BILA</name>
<feature type="compositionally biased region" description="Low complexity" evidence="1">
    <location>
        <begin position="16"/>
        <end position="30"/>
    </location>
</feature>
<evidence type="ECO:0000313" key="2">
    <source>
        <dbReference type="EMBL" id="KAL3110594.1"/>
    </source>
</evidence>
<gene>
    <name evidence="2" type="ORF">niasHT_016231</name>
</gene>
<dbReference type="AlphaFoldDB" id="A0ABD2L603"/>
<evidence type="ECO:0000313" key="3">
    <source>
        <dbReference type="Proteomes" id="UP001620626"/>
    </source>
</evidence>
<feature type="region of interest" description="Disordered" evidence="1">
    <location>
        <begin position="1"/>
        <end position="30"/>
    </location>
</feature>
<protein>
    <submittedName>
        <fullName evidence="2">Uncharacterized protein</fullName>
    </submittedName>
</protein>
<evidence type="ECO:0000256" key="1">
    <source>
        <dbReference type="SAM" id="MobiDB-lite"/>
    </source>
</evidence>
<comment type="caution">
    <text evidence="2">The sequence shown here is derived from an EMBL/GenBank/DDBJ whole genome shotgun (WGS) entry which is preliminary data.</text>
</comment>
<reference evidence="2 3" key="1">
    <citation type="submission" date="2024-10" db="EMBL/GenBank/DDBJ databases">
        <authorList>
            <person name="Kim D."/>
        </authorList>
    </citation>
    <scope>NUCLEOTIDE SEQUENCE [LARGE SCALE GENOMIC DNA]</scope>
    <source>
        <strain evidence="2">BH-2024</strain>
    </source>
</reference>
<sequence>MTKSKRRHADDLANTSASSSEQQQQQFASLSSRIGNLEKLLQQLIKANDPDKDNANPIDQLTFRLDKLEQLVATLVKQFPNCETANVQNMNGHNNGTTSAPRNIPWGCPPPFGPSQFTRMMNDAIIDSETIKEKSMRAVVERLPEHLNELDVVKQIADECGLLAEIDLKNVHRHPRTAREGSTRPRIVKIPFSSQKFRNLFLYKFRSTLSKMPVIPHNLIARRDMTHNELSILYDLRKKAYEANQAAGMFKYIVVDLELKALSNPKPLRTRDL</sequence>
<keyword evidence="3" id="KW-1185">Reference proteome</keyword>